<keyword evidence="17" id="KW-1185">Reference proteome</keyword>
<evidence type="ECO:0000256" key="14">
    <source>
        <dbReference type="RuleBase" id="RU364047"/>
    </source>
</evidence>
<name>A0A1G4M8A8_LACFM</name>
<feature type="transmembrane region" description="Helical" evidence="14">
    <location>
        <begin position="228"/>
        <end position="251"/>
    </location>
</feature>
<feature type="transmembrane region" description="Helical" evidence="14">
    <location>
        <begin position="203"/>
        <end position="222"/>
    </location>
</feature>
<comment type="function">
    <text evidence="11 14">Dol-P-Man:Man(5)GlcNAc(2)-PP-Dol alpha-1,3-mannosyltransferase that operates in the biosynthetic pathway of dolichol-linked oligosaccharides, the glycan precursors employed in protein asparagine (N)-glycosylation. The assembly of dolichol-linked oligosaccharides begins on the cytosolic side of the endoplasmic reticulum membrane and finishes in its lumen. The sequential addition of sugars to dolichol pyrophosphate produces dolichol-linked oligosaccharides containing fourteen sugars, including two GlcNAcs, nine mannoses and three glucoses. Once assembled, the oligosaccharide is transferred from the lipid to nascent proteins by oligosaccharyltransferases. In the lumen of the endoplasmic reticulum, adds the first dolichyl beta-D-mannosyl phosphate derived mannose in an alpha-1,3 linkage to Man(5)GlcNAc(2)-PP-dolichol to produce Man(6)GlcNAc(2)-PP-dolichol.</text>
</comment>
<evidence type="ECO:0000313" key="17">
    <source>
        <dbReference type="Proteomes" id="UP000190831"/>
    </source>
</evidence>
<keyword evidence="7 14" id="KW-0812">Transmembrane</keyword>
<keyword evidence="6 14" id="KW-0808">Transferase</keyword>
<keyword evidence="8 14" id="KW-0256">Endoplasmic reticulum</keyword>
<feature type="transmembrane region" description="Helical" evidence="14">
    <location>
        <begin position="306"/>
        <end position="324"/>
    </location>
</feature>
<evidence type="ECO:0000256" key="10">
    <source>
        <dbReference type="ARBA" id="ARBA00023136"/>
    </source>
</evidence>
<feature type="transmembrane region" description="Helical" evidence="14">
    <location>
        <begin position="416"/>
        <end position="436"/>
    </location>
</feature>
<dbReference type="AlphaFoldDB" id="A0A1G4M8A8"/>
<dbReference type="Proteomes" id="UP000190831">
    <property type="component" value="Chromosome B"/>
</dbReference>
<comment type="pathway">
    <text evidence="2 14">Protein modification; protein glycosylation.</text>
</comment>
<evidence type="ECO:0000256" key="2">
    <source>
        <dbReference type="ARBA" id="ARBA00004922"/>
    </source>
</evidence>
<dbReference type="PANTHER" id="PTHR12646:SF0">
    <property type="entry name" value="DOL-P-MAN:MAN(5)GLCNAC(2)-PP-DOL ALPHA-1,3-MANNOSYLTRANSFERASE"/>
    <property type="match status" value="1"/>
</dbReference>
<evidence type="ECO:0000256" key="1">
    <source>
        <dbReference type="ARBA" id="ARBA00004477"/>
    </source>
</evidence>
<keyword evidence="10 14" id="KW-0472">Membrane</keyword>
<protein>
    <recommendedName>
        <fullName evidence="4 14">Dol-P-Man:Man(5)GlcNAc(2)-PP-Dol alpha-1,3-mannosyltransferase</fullName>
        <ecNumber evidence="3 14">2.4.1.258</ecNumber>
    </recommendedName>
    <alternativeName>
        <fullName evidence="14">Dol-P-Man-dependent alpha(1-3)-mannosyltransferase</fullName>
    </alternativeName>
</protein>
<keyword evidence="5 14" id="KW-0328">Glycosyltransferase</keyword>
<evidence type="ECO:0000313" key="16">
    <source>
        <dbReference type="EMBL" id="SCW00083.1"/>
    </source>
</evidence>
<evidence type="ECO:0000256" key="12">
    <source>
        <dbReference type="ARBA" id="ARBA00049506"/>
    </source>
</evidence>
<evidence type="ECO:0000256" key="7">
    <source>
        <dbReference type="ARBA" id="ARBA00022692"/>
    </source>
</evidence>
<comment type="similarity">
    <text evidence="13">Belongs to the glycosyltransferase ALG3 family.</text>
</comment>
<evidence type="ECO:0000256" key="13">
    <source>
        <dbReference type="ARBA" id="ARBA00093457"/>
    </source>
</evidence>
<dbReference type="Pfam" id="PF05208">
    <property type="entry name" value="ALG3"/>
    <property type="match status" value="1"/>
</dbReference>
<evidence type="ECO:0000256" key="8">
    <source>
        <dbReference type="ARBA" id="ARBA00022824"/>
    </source>
</evidence>
<dbReference type="InterPro" id="IPR007873">
    <property type="entry name" value="Glycosyltransferase_ALG3"/>
</dbReference>
<evidence type="ECO:0000256" key="6">
    <source>
        <dbReference type="ARBA" id="ARBA00022679"/>
    </source>
</evidence>
<evidence type="ECO:0000256" key="9">
    <source>
        <dbReference type="ARBA" id="ARBA00022989"/>
    </source>
</evidence>
<comment type="subcellular location">
    <subcellularLocation>
        <location evidence="1 14">Endoplasmic reticulum membrane</location>
        <topology evidence="1 14">Multi-pass membrane protein</topology>
    </subcellularLocation>
</comment>
<feature type="transmembrane region" description="Helical" evidence="14">
    <location>
        <begin position="172"/>
        <end position="196"/>
    </location>
</feature>
<organism evidence="16 17">
    <name type="scientific">Lachancea fermentati</name>
    <name type="common">Zygosaccharomyces fermentati</name>
    <dbReference type="NCBI Taxonomy" id="4955"/>
    <lineage>
        <taxon>Eukaryota</taxon>
        <taxon>Fungi</taxon>
        <taxon>Dikarya</taxon>
        <taxon>Ascomycota</taxon>
        <taxon>Saccharomycotina</taxon>
        <taxon>Saccharomycetes</taxon>
        <taxon>Saccharomycetales</taxon>
        <taxon>Saccharomycetaceae</taxon>
        <taxon>Lachancea</taxon>
    </lineage>
</organism>
<evidence type="ECO:0000256" key="11">
    <source>
        <dbReference type="ARBA" id="ARBA00044743"/>
    </source>
</evidence>
<dbReference type="EMBL" id="LT598489">
    <property type="protein sequence ID" value="SCW00083.1"/>
    <property type="molecule type" value="Genomic_DNA"/>
</dbReference>
<sequence length="447" mass="51877">MSSAGEQATARVPANEGEKSIDSDLPQIDLWQDFKDATRYLIFNPEANHIIMPLLVVIESLALKWIIYNVPYTEIDYQAYMEQIWTIQSGERDYSMIEGSTGPLVYPAGHVWIYRIMEKITSGMDNLKAGQHIFRHLYIGTMILQMICYVMLEIPPWCVVLASLSKRLHSIYVLRLFNDCFTTFFMTLTVLLLLISARFQRRFICLPASITYAIAISIKMNALTYLPAVLLSIFLLTGGQILETLLCIVIIDGWQLFIARDFLKDYAPEYWTTAFNFGRKFMYKWTVNWQFLDEDVFQNELFHRTLLVSHALVLLLFAFTRFTTPLQVKSGLKSLIHPFSRVTRSFVPSPKSIGYALIMTNFVGIVFARSLHYQFLSWYHWNLPIIIHWSGLPMYLGIPWYLAHEWCWNSYPPNDIASGLLYLLNNVLLILAYLNYPVKVTSDKKEQ</sequence>
<evidence type="ECO:0000256" key="5">
    <source>
        <dbReference type="ARBA" id="ARBA00022676"/>
    </source>
</evidence>
<accession>A0A1G4M8A8</accession>
<gene>
    <name evidence="16" type="ORF">LAFE_0B09076G</name>
</gene>
<dbReference type="OrthoDB" id="20028at2759"/>
<dbReference type="OMA" id="PERYGIH"/>
<dbReference type="GO" id="GO:0052925">
    <property type="term" value="F:dol-P-Man:Man(5)GlcNAc(2)-PP-Dol alpha-1,3-mannosyltransferase activity"/>
    <property type="evidence" value="ECO:0007669"/>
    <property type="project" value="UniProtKB-EC"/>
</dbReference>
<reference evidence="17" key="1">
    <citation type="submission" date="2016-03" db="EMBL/GenBank/DDBJ databases">
        <authorList>
            <person name="Devillers H."/>
        </authorList>
    </citation>
    <scope>NUCLEOTIDE SEQUENCE [LARGE SCALE GENOMIC DNA]</scope>
</reference>
<dbReference type="UniPathway" id="UPA00378"/>
<evidence type="ECO:0000256" key="4">
    <source>
        <dbReference type="ARBA" id="ARBA00015561"/>
    </source>
</evidence>
<feature type="region of interest" description="Disordered" evidence="15">
    <location>
        <begin position="1"/>
        <end position="21"/>
    </location>
</feature>
<dbReference type="STRING" id="4955.A0A1G4M8A8"/>
<evidence type="ECO:0000256" key="15">
    <source>
        <dbReference type="SAM" id="MobiDB-lite"/>
    </source>
</evidence>
<feature type="transmembrane region" description="Helical" evidence="14">
    <location>
        <begin position="383"/>
        <end position="404"/>
    </location>
</feature>
<keyword evidence="9 14" id="KW-1133">Transmembrane helix</keyword>
<comment type="catalytic activity">
    <reaction evidence="12 14">
        <text>an alpha-D-Man-(1-&gt;2)-alpha-D-Man-(1-&gt;2)-alpha-D-Man-(1-&gt;3)-[alpha-D-Man-(1-&gt;6)]-beta-D-Man-(1-&gt;4)-beta-D-GlcNAc-(1-&gt;4)-alpha-D-GlcNAc-diphospho-di-trans,poly-cis-dolichol + a di-trans,poly-cis-dolichyl beta-D-mannosyl phosphate = an alpha-D-Man-(1-&gt;2)-alpha-D-Man-(1-&gt;2)-alpha-D-Man-(1-&gt;3)-[alpha-D-Man-(1-&gt;3)-alpha-D-Man-(1-&gt;6)]-beta-D-Man-(1-&gt;4)-beta-D-GlcNAc-(1-&gt;4)-alpha-D-GlcNAc-diphospho-di-trans,poly-cis-dolichol + a di-trans,poly-cis-dolichyl phosphate + H(+)</text>
        <dbReference type="Rhea" id="RHEA:29527"/>
        <dbReference type="Rhea" id="RHEA-COMP:19498"/>
        <dbReference type="Rhea" id="RHEA-COMP:19501"/>
        <dbReference type="Rhea" id="RHEA-COMP:19516"/>
        <dbReference type="Rhea" id="RHEA-COMP:19517"/>
        <dbReference type="ChEBI" id="CHEBI:15378"/>
        <dbReference type="ChEBI" id="CHEBI:57683"/>
        <dbReference type="ChEBI" id="CHEBI:58211"/>
        <dbReference type="ChEBI" id="CHEBI:132515"/>
        <dbReference type="ChEBI" id="CHEBI:132516"/>
        <dbReference type="EC" id="2.4.1.258"/>
    </reaction>
    <physiologicalReaction direction="left-to-right" evidence="12 14">
        <dbReference type="Rhea" id="RHEA:29528"/>
    </physiologicalReaction>
</comment>
<dbReference type="PANTHER" id="PTHR12646">
    <property type="entry name" value="NOT56 - RELATED"/>
    <property type="match status" value="1"/>
</dbReference>
<dbReference type="GO" id="GO:0005789">
    <property type="term" value="C:endoplasmic reticulum membrane"/>
    <property type="evidence" value="ECO:0007669"/>
    <property type="project" value="UniProtKB-SubCell"/>
</dbReference>
<feature type="transmembrane region" description="Helical" evidence="14">
    <location>
        <begin position="353"/>
        <end position="371"/>
    </location>
</feature>
<evidence type="ECO:0000256" key="3">
    <source>
        <dbReference type="ARBA" id="ARBA00011964"/>
    </source>
</evidence>
<dbReference type="EC" id="2.4.1.258" evidence="3 14"/>
<proteinExistence type="inferred from homology"/>
<feature type="transmembrane region" description="Helical" evidence="14">
    <location>
        <begin position="133"/>
        <end position="152"/>
    </location>
</feature>